<proteinExistence type="predicted"/>
<evidence type="ECO:0000313" key="3">
    <source>
        <dbReference type="Proteomes" id="UP001151760"/>
    </source>
</evidence>
<accession>A0ABQ5DRD3</accession>
<name>A0ABQ5DRD3_9ASTR</name>
<dbReference type="Proteomes" id="UP001151760">
    <property type="component" value="Unassembled WGS sequence"/>
</dbReference>
<keyword evidence="1" id="KW-0472">Membrane</keyword>
<dbReference type="EMBL" id="BQNB010015567">
    <property type="protein sequence ID" value="GJT41497.1"/>
    <property type="molecule type" value="Genomic_DNA"/>
</dbReference>
<keyword evidence="1" id="KW-0812">Transmembrane</keyword>
<comment type="caution">
    <text evidence="2">The sequence shown here is derived from an EMBL/GenBank/DDBJ whole genome shotgun (WGS) entry which is preliminary data.</text>
</comment>
<feature type="transmembrane region" description="Helical" evidence="1">
    <location>
        <begin position="21"/>
        <end position="40"/>
    </location>
</feature>
<organism evidence="2 3">
    <name type="scientific">Tanacetum coccineum</name>
    <dbReference type="NCBI Taxonomy" id="301880"/>
    <lineage>
        <taxon>Eukaryota</taxon>
        <taxon>Viridiplantae</taxon>
        <taxon>Streptophyta</taxon>
        <taxon>Embryophyta</taxon>
        <taxon>Tracheophyta</taxon>
        <taxon>Spermatophyta</taxon>
        <taxon>Magnoliopsida</taxon>
        <taxon>eudicotyledons</taxon>
        <taxon>Gunneridae</taxon>
        <taxon>Pentapetalae</taxon>
        <taxon>asterids</taxon>
        <taxon>campanulids</taxon>
        <taxon>Asterales</taxon>
        <taxon>Asteraceae</taxon>
        <taxon>Asteroideae</taxon>
        <taxon>Anthemideae</taxon>
        <taxon>Anthemidinae</taxon>
        <taxon>Tanacetum</taxon>
    </lineage>
</organism>
<evidence type="ECO:0000313" key="2">
    <source>
        <dbReference type="EMBL" id="GJT41497.1"/>
    </source>
</evidence>
<reference evidence="2" key="1">
    <citation type="journal article" date="2022" name="Int. J. Mol. Sci.">
        <title>Draft Genome of Tanacetum Coccineum: Genomic Comparison of Closely Related Tanacetum-Family Plants.</title>
        <authorList>
            <person name="Yamashiro T."/>
            <person name="Shiraishi A."/>
            <person name="Nakayama K."/>
            <person name="Satake H."/>
        </authorList>
    </citation>
    <scope>NUCLEOTIDE SEQUENCE</scope>
</reference>
<reference evidence="2" key="2">
    <citation type="submission" date="2022-01" db="EMBL/GenBank/DDBJ databases">
        <authorList>
            <person name="Yamashiro T."/>
            <person name="Shiraishi A."/>
            <person name="Satake H."/>
            <person name="Nakayama K."/>
        </authorList>
    </citation>
    <scope>NUCLEOTIDE SEQUENCE</scope>
</reference>
<gene>
    <name evidence="2" type="ORF">Tco_0941362</name>
</gene>
<keyword evidence="1" id="KW-1133">Transmembrane helix</keyword>
<protein>
    <submittedName>
        <fullName evidence="2">Uncharacterized protein</fullName>
    </submittedName>
</protein>
<evidence type="ECO:0000256" key="1">
    <source>
        <dbReference type="SAM" id="Phobius"/>
    </source>
</evidence>
<keyword evidence="3" id="KW-1185">Reference proteome</keyword>
<sequence length="116" mass="13570">MQKEEDLMGNDLKHYEAEIEAMNLILISIQMTYITLWMLYKTLLKEVLDRAITQRFSNLTNNHLRTSSNTRNQAIVQADRVHIQRRNSGNDGRYIRRSYVQEEVIEGTNVQNDAGN</sequence>